<proteinExistence type="predicted"/>
<dbReference type="InterPro" id="IPR000210">
    <property type="entry name" value="BTB/POZ_dom"/>
</dbReference>
<evidence type="ECO:0000259" key="1">
    <source>
        <dbReference type="PROSITE" id="PS50097"/>
    </source>
</evidence>
<dbReference type="SMART" id="SM00225">
    <property type="entry name" value="BTB"/>
    <property type="match status" value="1"/>
</dbReference>
<dbReference type="Gene3D" id="3.30.710.10">
    <property type="entry name" value="Potassium Channel Kv1.1, Chain A"/>
    <property type="match status" value="1"/>
</dbReference>
<organism evidence="2 3">
    <name type="scientific">Panagrolaimus davidi</name>
    <dbReference type="NCBI Taxonomy" id="227884"/>
    <lineage>
        <taxon>Eukaryota</taxon>
        <taxon>Metazoa</taxon>
        <taxon>Ecdysozoa</taxon>
        <taxon>Nematoda</taxon>
        <taxon>Chromadorea</taxon>
        <taxon>Rhabditida</taxon>
        <taxon>Tylenchina</taxon>
        <taxon>Panagrolaimomorpha</taxon>
        <taxon>Panagrolaimoidea</taxon>
        <taxon>Panagrolaimidae</taxon>
        <taxon>Panagrolaimus</taxon>
    </lineage>
</organism>
<dbReference type="InterPro" id="IPR011333">
    <property type="entry name" value="SKP1/BTB/POZ_sf"/>
</dbReference>
<dbReference type="AlphaFoldDB" id="A0A914QWA5"/>
<feature type="domain" description="BTB" evidence="1">
    <location>
        <begin position="155"/>
        <end position="219"/>
    </location>
</feature>
<dbReference type="WBParaSite" id="PDA_v2.g835.t1">
    <property type="protein sequence ID" value="PDA_v2.g835.t1"/>
    <property type="gene ID" value="PDA_v2.g835"/>
</dbReference>
<evidence type="ECO:0000313" key="3">
    <source>
        <dbReference type="WBParaSite" id="PDA_v2.g835.t1"/>
    </source>
</evidence>
<accession>A0A914QWA5</accession>
<keyword evidence="2" id="KW-1185">Reference proteome</keyword>
<reference evidence="3" key="1">
    <citation type="submission" date="2022-11" db="UniProtKB">
        <authorList>
            <consortium name="WormBaseParasite"/>
        </authorList>
    </citation>
    <scope>IDENTIFICATION</scope>
</reference>
<evidence type="ECO:0000313" key="2">
    <source>
        <dbReference type="Proteomes" id="UP000887578"/>
    </source>
</evidence>
<sequence>MSLSREITSNKYGFHTKWELNEETLRQKHSLKTEEYFVDGMENVKWHLTWICKDENFCLYLNIESEKEVSYTTYLHFYSVPDNARSESGTSTGKDEILLDCAPFPDFFGRYIKDGILTINFHGFFCYTPETNFFNNPIICNANEWGSKFKENSLTDFSINVDGQIFNIHKLLVSVESTVFTKMFEGNFKEAEEKKVTITDFKYEIVQAAIDYCYAQNISSILDDQDKTIDLLYFADKYDFSTLKPKLEKFLSQKISKENVSILSSISGETNSLQLRKACLNFIHDLFNKKEEFPAEEVAKFDAQFLIDLVTLALN</sequence>
<protein>
    <submittedName>
        <fullName evidence="3">BTB domain-containing protein</fullName>
    </submittedName>
</protein>
<dbReference type="SUPFAM" id="SSF54695">
    <property type="entry name" value="POZ domain"/>
    <property type="match status" value="1"/>
</dbReference>
<dbReference type="PROSITE" id="PS50097">
    <property type="entry name" value="BTB"/>
    <property type="match status" value="1"/>
</dbReference>
<dbReference type="PANTHER" id="PTHR24413">
    <property type="entry name" value="SPECKLE-TYPE POZ PROTEIN"/>
    <property type="match status" value="1"/>
</dbReference>
<name>A0A914QWA5_9BILA</name>
<dbReference type="Proteomes" id="UP000887578">
    <property type="component" value="Unplaced"/>
</dbReference>
<dbReference type="Pfam" id="PF00651">
    <property type="entry name" value="BTB"/>
    <property type="match status" value="1"/>
</dbReference>